<proteinExistence type="predicted"/>
<gene>
    <name evidence="3" type="ORF">SAMN05660909_01350</name>
</gene>
<feature type="compositionally biased region" description="Basic and acidic residues" evidence="1">
    <location>
        <begin position="229"/>
        <end position="242"/>
    </location>
</feature>
<feature type="chain" id="PRO_5011541607" evidence="2">
    <location>
        <begin position="23"/>
        <end position="249"/>
    </location>
</feature>
<feature type="signal peptide" evidence="2">
    <location>
        <begin position="1"/>
        <end position="22"/>
    </location>
</feature>
<dbReference type="AlphaFoldDB" id="A0A1H3ZYE8"/>
<dbReference type="OrthoDB" id="1003359at2"/>
<name>A0A1H3ZYE8_9BACT</name>
<reference evidence="4" key="1">
    <citation type="submission" date="2016-10" db="EMBL/GenBank/DDBJ databases">
        <authorList>
            <person name="Varghese N."/>
            <person name="Submissions S."/>
        </authorList>
    </citation>
    <scope>NUCLEOTIDE SEQUENCE [LARGE SCALE GENOMIC DNA]</scope>
    <source>
        <strain evidence="4">DSM 23920</strain>
    </source>
</reference>
<organism evidence="3 4">
    <name type="scientific">Chitinophaga terrae</name>
    <name type="common">ex Kim and Jung 2007</name>
    <dbReference type="NCBI Taxonomy" id="408074"/>
    <lineage>
        <taxon>Bacteria</taxon>
        <taxon>Pseudomonadati</taxon>
        <taxon>Bacteroidota</taxon>
        <taxon>Chitinophagia</taxon>
        <taxon>Chitinophagales</taxon>
        <taxon>Chitinophagaceae</taxon>
        <taxon>Chitinophaga</taxon>
    </lineage>
</organism>
<accession>A0A1H3ZYE8</accession>
<dbReference type="STRING" id="408074.SAMN05660909_01350"/>
<feature type="region of interest" description="Disordered" evidence="1">
    <location>
        <begin position="211"/>
        <end position="249"/>
    </location>
</feature>
<sequence>MNYRSFIVLPLMVCFFAINANAQTLKNFLDNKDSSFTWLGIDFTQTRLIGDAGANVDDIVPRQFAGINQVIVNEPKKYDLADAFHHSNYTTDLSIVNKRNETVNKDNFKSDNSADFNRLTADDIKRLVKSYDFNGKRGIGILFFMEALNKTEKQASMYVTIVDMGRKNVLMTERMTGKTAMAFGFRNYWVVPVRKVMDDFDSDYRKFQEKYSNATDPEEEKPAAPAPASKKDAKTGVATKEKKQPKKKG</sequence>
<dbReference type="Proteomes" id="UP000199656">
    <property type="component" value="Unassembled WGS sequence"/>
</dbReference>
<dbReference type="RefSeq" id="WP_089759966.1">
    <property type="nucleotide sequence ID" value="NZ_BKAT01000055.1"/>
</dbReference>
<evidence type="ECO:0000313" key="4">
    <source>
        <dbReference type="Proteomes" id="UP000199656"/>
    </source>
</evidence>
<protein>
    <submittedName>
        <fullName evidence="3">Uncharacterized protein</fullName>
    </submittedName>
</protein>
<evidence type="ECO:0000313" key="3">
    <source>
        <dbReference type="EMBL" id="SEA28324.1"/>
    </source>
</evidence>
<evidence type="ECO:0000256" key="1">
    <source>
        <dbReference type="SAM" id="MobiDB-lite"/>
    </source>
</evidence>
<keyword evidence="4" id="KW-1185">Reference proteome</keyword>
<evidence type="ECO:0000256" key="2">
    <source>
        <dbReference type="SAM" id="SignalP"/>
    </source>
</evidence>
<dbReference type="EMBL" id="FNRL01000005">
    <property type="protein sequence ID" value="SEA28324.1"/>
    <property type="molecule type" value="Genomic_DNA"/>
</dbReference>
<keyword evidence="2" id="KW-0732">Signal</keyword>